<dbReference type="PANTHER" id="PTHR31672:SF13">
    <property type="entry name" value="F-BOX PROTEIN CPR30-LIKE"/>
    <property type="match status" value="1"/>
</dbReference>
<proteinExistence type="predicted"/>
<sequence length="214" mass="25466">MTKKKLSRLQNILPNEIIEIILSNLPFKFLLRFKCVSEQWHCLFSSPNFKFSTMSNSQLSMQRQRWSFRPSFTLINQQLTMEELDCSFLMKRRDFSKRDTNNFMILGSCHGLILINVDEHIYLWNPAIRCCTKVLELYYFAWEDQFITLGGLCFDSSENDYKAVMFTYNYLGGVEFVTIASLKDKEWRLLKFSYDIRSIRDGITLHGRLHYRVI</sequence>
<keyword evidence="3" id="KW-1185">Reference proteome</keyword>
<dbReference type="SMART" id="SM00256">
    <property type="entry name" value="FBOX"/>
    <property type="match status" value="1"/>
</dbReference>
<protein>
    <recommendedName>
        <fullName evidence="1">F-box domain-containing protein</fullName>
    </recommendedName>
</protein>
<evidence type="ECO:0000313" key="3">
    <source>
        <dbReference type="Proteomes" id="UP001311915"/>
    </source>
</evidence>
<dbReference type="Pfam" id="PF00646">
    <property type="entry name" value="F-box"/>
    <property type="match status" value="1"/>
</dbReference>
<feature type="domain" description="F-box" evidence="1">
    <location>
        <begin position="7"/>
        <end position="54"/>
    </location>
</feature>
<dbReference type="NCBIfam" id="TIGR01640">
    <property type="entry name" value="F_box_assoc_1"/>
    <property type="match status" value="1"/>
</dbReference>
<reference evidence="2 3" key="1">
    <citation type="submission" date="2023-10" db="EMBL/GenBank/DDBJ databases">
        <title>Genome-Wide Identification Analysis in wild type Solanum Pinnatisectum Reveals Some Genes Defensing Phytophthora Infestans.</title>
        <authorList>
            <person name="Sun C."/>
        </authorList>
    </citation>
    <scope>NUCLEOTIDE SEQUENCE [LARGE SCALE GENOMIC DNA]</scope>
    <source>
        <strain evidence="2">LQN</strain>
        <tissue evidence="2">Leaf</tissue>
    </source>
</reference>
<dbReference type="PROSITE" id="PS50181">
    <property type="entry name" value="FBOX"/>
    <property type="match status" value="1"/>
</dbReference>
<evidence type="ECO:0000259" key="1">
    <source>
        <dbReference type="PROSITE" id="PS50181"/>
    </source>
</evidence>
<accession>A0AAV9KH95</accession>
<comment type="caution">
    <text evidence="2">The sequence shown here is derived from an EMBL/GenBank/DDBJ whole genome shotgun (WGS) entry which is preliminary data.</text>
</comment>
<dbReference type="InterPro" id="IPR017451">
    <property type="entry name" value="F-box-assoc_interact_dom"/>
</dbReference>
<dbReference type="EMBL" id="JAWPEI010000010">
    <property type="protein sequence ID" value="KAK4712823.1"/>
    <property type="molecule type" value="Genomic_DNA"/>
</dbReference>
<gene>
    <name evidence="2" type="ORF">R3W88_018730</name>
</gene>
<dbReference type="InterPro" id="IPR001810">
    <property type="entry name" value="F-box_dom"/>
</dbReference>
<dbReference type="Gene3D" id="1.20.1280.50">
    <property type="match status" value="1"/>
</dbReference>
<dbReference type="InterPro" id="IPR036047">
    <property type="entry name" value="F-box-like_dom_sf"/>
</dbReference>
<evidence type="ECO:0000313" key="2">
    <source>
        <dbReference type="EMBL" id="KAK4712823.1"/>
    </source>
</evidence>
<dbReference type="AlphaFoldDB" id="A0AAV9KH95"/>
<dbReference type="InterPro" id="IPR050796">
    <property type="entry name" value="SCF_F-box_component"/>
</dbReference>
<dbReference type="SUPFAM" id="SSF81383">
    <property type="entry name" value="F-box domain"/>
    <property type="match status" value="1"/>
</dbReference>
<dbReference type="Pfam" id="PF08268">
    <property type="entry name" value="FBA_3"/>
    <property type="match status" value="1"/>
</dbReference>
<organism evidence="2 3">
    <name type="scientific">Solanum pinnatisectum</name>
    <name type="common">tansyleaf nightshade</name>
    <dbReference type="NCBI Taxonomy" id="50273"/>
    <lineage>
        <taxon>Eukaryota</taxon>
        <taxon>Viridiplantae</taxon>
        <taxon>Streptophyta</taxon>
        <taxon>Embryophyta</taxon>
        <taxon>Tracheophyta</taxon>
        <taxon>Spermatophyta</taxon>
        <taxon>Magnoliopsida</taxon>
        <taxon>eudicotyledons</taxon>
        <taxon>Gunneridae</taxon>
        <taxon>Pentapetalae</taxon>
        <taxon>asterids</taxon>
        <taxon>lamiids</taxon>
        <taxon>Solanales</taxon>
        <taxon>Solanaceae</taxon>
        <taxon>Solanoideae</taxon>
        <taxon>Solaneae</taxon>
        <taxon>Solanum</taxon>
    </lineage>
</organism>
<dbReference type="Proteomes" id="UP001311915">
    <property type="component" value="Unassembled WGS sequence"/>
</dbReference>
<dbReference type="InterPro" id="IPR013187">
    <property type="entry name" value="F-box-assoc_dom_typ3"/>
</dbReference>
<dbReference type="PANTHER" id="PTHR31672">
    <property type="entry name" value="BNACNNG10540D PROTEIN"/>
    <property type="match status" value="1"/>
</dbReference>
<name>A0AAV9KH95_9SOLN</name>